<gene>
    <name evidence="4" type="ORF">ANCCEY_14641</name>
</gene>
<evidence type="ECO:0000313" key="5">
    <source>
        <dbReference type="Proteomes" id="UP000054495"/>
    </source>
</evidence>
<protein>
    <submittedName>
        <fullName evidence="4">Strictosidine synthase</fullName>
    </submittedName>
</protein>
<dbReference type="Proteomes" id="UP000054495">
    <property type="component" value="Unassembled WGS sequence"/>
</dbReference>
<name>A0A0D6L588_9BILA</name>
<dbReference type="EMBL" id="KE126299">
    <property type="protein sequence ID" value="EPB66269.1"/>
    <property type="molecule type" value="Genomic_DNA"/>
</dbReference>
<proteinExistence type="inferred from homology"/>
<dbReference type="GO" id="GO:0016787">
    <property type="term" value="F:hydrolase activity"/>
    <property type="evidence" value="ECO:0007669"/>
    <property type="project" value="TreeGrafter"/>
</dbReference>
<feature type="domain" description="Strictosidine synthase conserved region" evidence="3">
    <location>
        <begin position="75"/>
        <end position="155"/>
    </location>
</feature>
<dbReference type="Pfam" id="PF03088">
    <property type="entry name" value="Str_synth"/>
    <property type="match status" value="1"/>
</dbReference>
<evidence type="ECO:0000313" key="4">
    <source>
        <dbReference type="EMBL" id="EPB66269.1"/>
    </source>
</evidence>
<evidence type="ECO:0000256" key="2">
    <source>
        <dbReference type="ARBA" id="ARBA00023180"/>
    </source>
</evidence>
<dbReference type="InterPro" id="IPR011042">
    <property type="entry name" value="6-blade_b-propeller_TolB-like"/>
</dbReference>
<dbReference type="PANTHER" id="PTHR10426">
    <property type="entry name" value="STRICTOSIDINE SYNTHASE-RELATED"/>
    <property type="match status" value="1"/>
</dbReference>
<accession>A0A0D6L588</accession>
<organism evidence="4 5">
    <name type="scientific">Ancylostoma ceylanicum</name>
    <dbReference type="NCBI Taxonomy" id="53326"/>
    <lineage>
        <taxon>Eukaryota</taxon>
        <taxon>Metazoa</taxon>
        <taxon>Ecdysozoa</taxon>
        <taxon>Nematoda</taxon>
        <taxon>Chromadorea</taxon>
        <taxon>Rhabditida</taxon>
        <taxon>Rhabditina</taxon>
        <taxon>Rhabditomorpha</taxon>
        <taxon>Strongyloidea</taxon>
        <taxon>Ancylostomatidae</taxon>
        <taxon>Ancylostomatinae</taxon>
        <taxon>Ancylostoma</taxon>
    </lineage>
</organism>
<sequence length="282" mass="31173">MLLEDQVYGPECIAVDRKSGRAYAGLKTGLICEIDYGGKEAKIVRAVRLTSLEGCDGSYQSMTKCGRPLGLRYLNDFDFLPDGRLVISESSTKFDDRDFIYDLLEHRPNGRLVAYNPETDHLSVLLDDLYFPNGVEVVRGKVLVAEMGMARILRYSPSSRTTSVLIDNLPGYPDNIRQTSDGHLWVPLAAVRADGDNWLAARPTLRALLTKLLSPLAVQVVAEWMTQKYGLVLKVDVESGRVLESFHDPTGRISDVTTAVEDGSGNLLLGSDANYYVAKLKL</sequence>
<reference evidence="4 5" key="1">
    <citation type="submission" date="2013-05" db="EMBL/GenBank/DDBJ databases">
        <title>Draft genome of the parasitic nematode Anyclostoma ceylanicum.</title>
        <authorList>
            <person name="Mitreva M."/>
        </authorList>
    </citation>
    <scope>NUCLEOTIDE SEQUENCE [LARGE SCALE GENOMIC DNA]</scope>
</reference>
<dbReference type="AlphaFoldDB" id="A0A0D6L588"/>
<evidence type="ECO:0000259" key="3">
    <source>
        <dbReference type="Pfam" id="PF03088"/>
    </source>
</evidence>
<dbReference type="InterPro" id="IPR018119">
    <property type="entry name" value="Strictosidine_synth_cons-reg"/>
</dbReference>
<dbReference type="Gene3D" id="2.120.10.30">
    <property type="entry name" value="TolB, C-terminal domain"/>
    <property type="match status" value="2"/>
</dbReference>
<comment type="similarity">
    <text evidence="1">Belongs to the strictosidine synthase family.</text>
</comment>
<dbReference type="SUPFAM" id="SSF63829">
    <property type="entry name" value="Calcium-dependent phosphotriesterase"/>
    <property type="match status" value="1"/>
</dbReference>
<dbReference type="PANTHER" id="PTHR10426:SF124">
    <property type="entry name" value="STRICTOSIDINE SYNTHASE CONSERVED REGION DOMAIN-CONTAINING PROTEIN"/>
    <property type="match status" value="1"/>
</dbReference>
<evidence type="ECO:0000256" key="1">
    <source>
        <dbReference type="ARBA" id="ARBA00009191"/>
    </source>
</evidence>
<keyword evidence="5" id="KW-1185">Reference proteome</keyword>
<keyword evidence="2" id="KW-0325">Glycoprotein</keyword>
<dbReference type="GO" id="GO:0012505">
    <property type="term" value="C:endomembrane system"/>
    <property type="evidence" value="ECO:0007669"/>
    <property type="project" value="TreeGrafter"/>
</dbReference>